<dbReference type="AlphaFoldDB" id="A0A2P6RD84"/>
<dbReference type="PANTHER" id="PTHR31111:SF125">
    <property type="entry name" value="F-BOX PROTEIN CPR30-LIKE"/>
    <property type="match status" value="1"/>
</dbReference>
<dbReference type="Proteomes" id="UP000238479">
    <property type="component" value="Chromosome 3"/>
</dbReference>
<dbReference type="InterPro" id="IPR013187">
    <property type="entry name" value="F-box-assoc_dom_typ3"/>
</dbReference>
<dbReference type="PROSITE" id="PS50181">
    <property type="entry name" value="FBOX"/>
    <property type="match status" value="1"/>
</dbReference>
<organism evidence="2 3">
    <name type="scientific">Rosa chinensis</name>
    <name type="common">China rose</name>
    <dbReference type="NCBI Taxonomy" id="74649"/>
    <lineage>
        <taxon>Eukaryota</taxon>
        <taxon>Viridiplantae</taxon>
        <taxon>Streptophyta</taxon>
        <taxon>Embryophyta</taxon>
        <taxon>Tracheophyta</taxon>
        <taxon>Spermatophyta</taxon>
        <taxon>Magnoliopsida</taxon>
        <taxon>eudicotyledons</taxon>
        <taxon>Gunneridae</taxon>
        <taxon>Pentapetalae</taxon>
        <taxon>rosids</taxon>
        <taxon>fabids</taxon>
        <taxon>Rosales</taxon>
        <taxon>Rosaceae</taxon>
        <taxon>Rosoideae</taxon>
        <taxon>Rosoideae incertae sedis</taxon>
        <taxon>Rosa</taxon>
    </lineage>
</organism>
<dbReference type="InterPro" id="IPR001810">
    <property type="entry name" value="F-box_dom"/>
</dbReference>
<evidence type="ECO:0000313" key="2">
    <source>
        <dbReference type="EMBL" id="PRQ44386.1"/>
    </source>
</evidence>
<dbReference type="Gene3D" id="1.20.1280.50">
    <property type="match status" value="1"/>
</dbReference>
<sequence length="350" mass="40490">MTHEQMVRSNKRNKESSLKAIKLPKLPFDTIIEILSWVPVVSLLRCKCVCKQWCSLIQDDKFVLKHMDRSRPTDQFYRTADEKFKFISTYGGLCLERSLSNSRVFRIRNPAAQQVLYLPDGPEYTNTMDFAFNSSTRECKVVCCCWENNEVDSTEASLKIITVGKDEQWRTLILPNQSLMNARGEFVLKVHFSGVRKVEGVVHLTQIIRLTAPDYYLQVQSLDVWRECFTTTTLPQGVFVDLTKVRGYTWNNCTSVVDMTEETLNILALEDFKEHKWSKNKIKIPLKVLKDCHPHLRDRTVSAAFELLFGASYDFKYNKRKGIVTKATLRPSGERLHKPSLMTLRGMKSE</sequence>
<dbReference type="OMA" id="NECFITT"/>
<dbReference type="SUPFAM" id="SSF81383">
    <property type="entry name" value="F-box domain"/>
    <property type="match status" value="1"/>
</dbReference>
<dbReference type="EMBL" id="PDCK01000041">
    <property type="protein sequence ID" value="PRQ44386.1"/>
    <property type="molecule type" value="Genomic_DNA"/>
</dbReference>
<dbReference type="Pfam" id="PF08268">
    <property type="entry name" value="FBA_3"/>
    <property type="match status" value="1"/>
</dbReference>
<name>A0A2P6RD84_ROSCH</name>
<dbReference type="InterPro" id="IPR036047">
    <property type="entry name" value="F-box-like_dom_sf"/>
</dbReference>
<dbReference type="PANTHER" id="PTHR31111">
    <property type="entry name" value="BNAA05G37150D PROTEIN-RELATED"/>
    <property type="match status" value="1"/>
</dbReference>
<dbReference type="Gramene" id="PRQ44386">
    <property type="protein sequence ID" value="PRQ44386"/>
    <property type="gene ID" value="RchiOBHm_Chr3g0478691"/>
</dbReference>
<reference evidence="2 3" key="1">
    <citation type="journal article" date="2018" name="Nat. Genet.">
        <title>The Rosa genome provides new insights in the design of modern roses.</title>
        <authorList>
            <person name="Bendahmane M."/>
        </authorList>
    </citation>
    <scope>NUCLEOTIDE SEQUENCE [LARGE SCALE GENOMIC DNA]</scope>
    <source>
        <strain evidence="3">cv. Old Blush</strain>
    </source>
</reference>
<accession>A0A2P6RD84</accession>
<gene>
    <name evidence="2" type="ORF">RchiOBHm_Chr3g0478691</name>
</gene>
<dbReference type="Pfam" id="PF00646">
    <property type="entry name" value="F-box"/>
    <property type="match status" value="1"/>
</dbReference>
<evidence type="ECO:0000313" key="3">
    <source>
        <dbReference type="Proteomes" id="UP000238479"/>
    </source>
</evidence>
<feature type="domain" description="F-box" evidence="1">
    <location>
        <begin position="20"/>
        <end position="67"/>
    </location>
</feature>
<keyword evidence="3" id="KW-1185">Reference proteome</keyword>
<protein>
    <submittedName>
        <fullName evidence="2">Putative F-box domain-containing protein</fullName>
    </submittedName>
</protein>
<comment type="caution">
    <text evidence="2">The sequence shown here is derived from an EMBL/GenBank/DDBJ whole genome shotgun (WGS) entry which is preliminary data.</text>
</comment>
<dbReference type="SMART" id="SM00256">
    <property type="entry name" value="FBOX"/>
    <property type="match status" value="1"/>
</dbReference>
<evidence type="ECO:0000259" key="1">
    <source>
        <dbReference type="PROSITE" id="PS50181"/>
    </source>
</evidence>
<proteinExistence type="predicted"/>
<dbReference type="CDD" id="cd22157">
    <property type="entry name" value="F-box_AtFBW1-like"/>
    <property type="match status" value="1"/>
</dbReference>